<feature type="domain" description="Recombinase" evidence="3">
    <location>
        <begin position="157"/>
        <end position="262"/>
    </location>
</feature>
<dbReference type="InterPro" id="IPR025827">
    <property type="entry name" value="Zn_ribbon_recom_dom"/>
</dbReference>
<dbReference type="PROSITE" id="PS51736">
    <property type="entry name" value="RECOMBINASES_3"/>
    <property type="match status" value="1"/>
</dbReference>
<dbReference type="Pfam" id="PF13408">
    <property type="entry name" value="Zn_ribbon_recom"/>
    <property type="match status" value="1"/>
</dbReference>
<keyword evidence="1" id="KW-0175">Coiled coil</keyword>
<dbReference type="InterPro" id="IPR006119">
    <property type="entry name" value="Resolv_N"/>
</dbReference>
<dbReference type="Gene3D" id="3.40.50.1390">
    <property type="entry name" value="Resolvase, N-terminal catalytic domain"/>
    <property type="match status" value="1"/>
</dbReference>
<dbReference type="Pfam" id="PF07508">
    <property type="entry name" value="Recombinase"/>
    <property type="match status" value="1"/>
</dbReference>
<dbReference type="GO" id="GO:0003677">
    <property type="term" value="F:DNA binding"/>
    <property type="evidence" value="ECO:0007669"/>
    <property type="project" value="InterPro"/>
</dbReference>
<dbReference type="EMBL" id="BK016146">
    <property type="protein sequence ID" value="DAF98361.1"/>
    <property type="molecule type" value="Genomic_DNA"/>
</dbReference>
<protein>
    <submittedName>
        <fullName evidence="4">Integrase</fullName>
    </submittedName>
</protein>
<evidence type="ECO:0000259" key="3">
    <source>
        <dbReference type="PROSITE" id="PS51737"/>
    </source>
</evidence>
<dbReference type="InterPro" id="IPR050639">
    <property type="entry name" value="SSR_resolvase"/>
</dbReference>
<dbReference type="InterPro" id="IPR036162">
    <property type="entry name" value="Resolvase-like_N_sf"/>
</dbReference>
<dbReference type="SMART" id="SM00857">
    <property type="entry name" value="Resolvase"/>
    <property type="match status" value="1"/>
</dbReference>
<dbReference type="CDD" id="cd00338">
    <property type="entry name" value="Ser_Recombinase"/>
    <property type="match status" value="1"/>
</dbReference>
<name>A0A8S5UV52_9CAUD</name>
<reference evidence="4" key="1">
    <citation type="journal article" date="2021" name="Proc. Natl. Acad. Sci. U.S.A.">
        <title>A Catalog of Tens of Thousands of Viruses from Human Metagenomes Reveals Hidden Associations with Chronic Diseases.</title>
        <authorList>
            <person name="Tisza M.J."/>
            <person name="Buck C.B."/>
        </authorList>
    </citation>
    <scope>NUCLEOTIDE SEQUENCE</scope>
    <source>
        <strain evidence="4">CtnNB1</strain>
    </source>
</reference>
<dbReference type="SUPFAM" id="SSF53041">
    <property type="entry name" value="Resolvase-like"/>
    <property type="match status" value="1"/>
</dbReference>
<evidence type="ECO:0000256" key="1">
    <source>
        <dbReference type="SAM" id="Coils"/>
    </source>
</evidence>
<dbReference type="InterPro" id="IPR011109">
    <property type="entry name" value="DNA_bind_recombinase_dom"/>
</dbReference>
<dbReference type="PANTHER" id="PTHR30461:SF23">
    <property type="entry name" value="DNA RECOMBINASE-RELATED"/>
    <property type="match status" value="1"/>
</dbReference>
<dbReference type="InterPro" id="IPR038109">
    <property type="entry name" value="DNA_bind_recomb_sf"/>
</dbReference>
<feature type="coiled-coil region" evidence="1">
    <location>
        <begin position="381"/>
        <end position="408"/>
    </location>
</feature>
<feature type="domain" description="Resolvase/invertase-type recombinase catalytic" evidence="2">
    <location>
        <begin position="3"/>
        <end position="152"/>
    </location>
</feature>
<dbReference type="Gene3D" id="3.90.1750.20">
    <property type="entry name" value="Putative Large Serine Recombinase, Chain B, Domain 2"/>
    <property type="match status" value="1"/>
</dbReference>
<dbReference type="GO" id="GO:0000150">
    <property type="term" value="F:DNA strand exchange activity"/>
    <property type="evidence" value="ECO:0007669"/>
    <property type="project" value="InterPro"/>
</dbReference>
<evidence type="ECO:0000313" key="4">
    <source>
        <dbReference type="EMBL" id="DAF98361.1"/>
    </source>
</evidence>
<sequence length="505" mass="57423">MTRAVIYARYSAGPNQTDQSIDGQLRTCEQYIKNKGFSYIGHYADKHISGKTDKRPEFQRMINDAEQGLFDVLVVYSTDRFSRSKYDSAIYKKKLADLGIKICYAAENIPDGPEGILMEALMEGWAQYYSEELSRKIKRGMRESEMKAKWLGGFRKPLGYIITEDKDFEIDPKTAPYVVEVYKKYLAGDNYASLSRYLSRNGIRTPAGNEYKTDAIKRILRNKLYIGTYTHGETEIENAVPRIMDDSLFYKVQKKMKTTKKPYTAKGEFLLSGKLYCAACGEKMSGTSGTSKTGTMHYYYKCKNKCRKNISREKLENFIVEQVKSTFNEPTELDNLANKLFILQNNENTAEETTEAQTKALRDVTRQINNITNALANRPDSTALLDKLDELEAQKADLKMEIAANKKGPTLSLEAIKAGLQVFLDGFYFDDEETTKKRILEAFVYKVVLSGSSVIIQFNIGDTDGLKTTDLIEFDQTTDWWNKQEFSRTLVVSSGTALLLCQLKA</sequence>
<proteinExistence type="predicted"/>
<organism evidence="4">
    <name type="scientific">Siphoviridae sp. ctnNB1</name>
    <dbReference type="NCBI Taxonomy" id="2825660"/>
    <lineage>
        <taxon>Viruses</taxon>
        <taxon>Duplodnaviria</taxon>
        <taxon>Heunggongvirae</taxon>
        <taxon>Uroviricota</taxon>
        <taxon>Caudoviricetes</taxon>
    </lineage>
</organism>
<dbReference type="Pfam" id="PF00239">
    <property type="entry name" value="Resolvase"/>
    <property type="match status" value="1"/>
</dbReference>
<evidence type="ECO:0000259" key="2">
    <source>
        <dbReference type="PROSITE" id="PS51736"/>
    </source>
</evidence>
<accession>A0A8S5UV52</accession>
<dbReference type="PROSITE" id="PS51737">
    <property type="entry name" value="RECOMBINASE_DNA_BIND"/>
    <property type="match status" value="1"/>
</dbReference>
<dbReference type="PANTHER" id="PTHR30461">
    <property type="entry name" value="DNA-INVERTASE FROM LAMBDOID PROPHAGE"/>
    <property type="match status" value="1"/>
</dbReference>